<dbReference type="PANTHER" id="PTHR43172:SF2">
    <property type="entry name" value="ADENYLOSUCCINATE LYASE C-TERMINAL DOMAIN-CONTAINING PROTEIN"/>
    <property type="match status" value="1"/>
</dbReference>
<dbReference type="RefSeq" id="WP_049834990.1">
    <property type="nucleotide sequence ID" value="NZ_CP012160.1"/>
</dbReference>
<proteinExistence type="inferred from homology"/>
<dbReference type="AlphaFoldDB" id="A0A0K0Y737"/>
<dbReference type="GO" id="GO:0047472">
    <property type="term" value="F:3-carboxy-cis,cis-muconate cycloisomerase activity"/>
    <property type="evidence" value="ECO:0007669"/>
    <property type="project" value="UniProtKB-EC"/>
</dbReference>
<keyword evidence="3" id="KW-1185">Reference proteome</keyword>
<dbReference type="InterPro" id="IPR019468">
    <property type="entry name" value="AdenyloSucc_lyase_C"/>
</dbReference>
<evidence type="ECO:0000313" key="2">
    <source>
        <dbReference type="EMBL" id="AKS46706.1"/>
    </source>
</evidence>
<accession>A0A0K0Y737</accession>
<dbReference type="PRINTS" id="PR00149">
    <property type="entry name" value="FUMRATELYASE"/>
</dbReference>
<dbReference type="SMART" id="SM00998">
    <property type="entry name" value="ADSL_C"/>
    <property type="match status" value="1"/>
</dbReference>
<gene>
    <name evidence="2" type="primary">pcaB</name>
    <name evidence="2" type="ORF">OSB_21670</name>
</gene>
<protein>
    <submittedName>
        <fullName evidence="2">3-carboxy-cis,cis-muconate cycloisomerase</fullName>
        <ecNumber evidence="2">5.5.1.2</ecNumber>
    </submittedName>
</protein>
<keyword evidence="2" id="KW-0413">Isomerase</keyword>
<dbReference type="InterPro" id="IPR000362">
    <property type="entry name" value="Fumarate_lyase_fam"/>
</dbReference>
<dbReference type="Gene3D" id="1.10.40.30">
    <property type="entry name" value="Fumarase/aspartase (C-terminal domain)"/>
    <property type="match status" value="1"/>
</dbReference>
<dbReference type="PRINTS" id="PR00145">
    <property type="entry name" value="ARGSUCLYASE"/>
</dbReference>
<dbReference type="OrthoDB" id="9768878at2"/>
<dbReference type="PANTHER" id="PTHR43172">
    <property type="entry name" value="ADENYLOSUCCINATE LYASE"/>
    <property type="match status" value="1"/>
</dbReference>
<dbReference type="InterPro" id="IPR008948">
    <property type="entry name" value="L-Aspartase-like"/>
</dbReference>
<sequence>MDNLETGSIFKTEHPFGEMPDYQRYLAVEVALARVQAELGLIPDVSAEAIAKHVKIENFDTERLQLDFQTVGFPIVGVVRQIAELVPDGHGEYAHWGATTQDIMDTGLVIALRDVTSLIDAQLDEGIEALVQLATAHDDTLMSGRSQLQQAVPITFGYKVAGWAKALARYKLRLRDLAPRVLQVQFGGAVGTMVAVHPNGPAIRAGLAAHLGLADPGFAWHSHRDTLVEFTNFLGLLTGTLAKIATDIIYMAQTEVGEISEPSVKGRGISSTMPHKRNPLLSQQILVIARQVRGISSMMMDAMIQDHERGTGSWQSEWTLVPDACTQSLAALADMIELARGLDVDKVRMKTNIGLSRGFVYAEAVMMALAPKIGRQRAHDLVEQAVDRAKDDVSFETALMEDPAINEVLSRSQLGEIFSGDLHRAAGVAAVHEALGSIKF</sequence>
<evidence type="ECO:0000313" key="3">
    <source>
        <dbReference type="Proteomes" id="UP000067444"/>
    </source>
</evidence>
<dbReference type="PATRIC" id="fig|1458307.3.peg.2185"/>
<comment type="similarity">
    <text evidence="1">Belongs to the class-II fumarase/aspartase family.</text>
</comment>
<evidence type="ECO:0000256" key="1">
    <source>
        <dbReference type="ARBA" id="ARBA00034772"/>
    </source>
</evidence>
<dbReference type="KEGG" id="otm:OSB_21670"/>
<name>A0A0K0Y737_9RHOB</name>
<dbReference type="Pfam" id="PF10397">
    <property type="entry name" value="ADSL_C"/>
    <property type="match status" value="1"/>
</dbReference>
<dbReference type="CDD" id="cd01597">
    <property type="entry name" value="pCLME"/>
    <property type="match status" value="1"/>
</dbReference>
<dbReference type="EC" id="5.5.1.2" evidence="2"/>
<dbReference type="STRING" id="1458307.OSB_21670"/>
<organism evidence="2 3">
    <name type="scientific">Octadecabacter temperatus</name>
    <dbReference type="NCBI Taxonomy" id="1458307"/>
    <lineage>
        <taxon>Bacteria</taxon>
        <taxon>Pseudomonadati</taxon>
        <taxon>Pseudomonadota</taxon>
        <taxon>Alphaproteobacteria</taxon>
        <taxon>Rhodobacterales</taxon>
        <taxon>Roseobacteraceae</taxon>
        <taxon>Octadecabacter</taxon>
    </lineage>
</organism>
<dbReference type="Pfam" id="PF00206">
    <property type="entry name" value="Lyase_1"/>
    <property type="match status" value="1"/>
</dbReference>
<dbReference type="Proteomes" id="UP000067444">
    <property type="component" value="Chromosome"/>
</dbReference>
<dbReference type="Gene3D" id="1.20.200.10">
    <property type="entry name" value="Fumarase/aspartase (Central domain)"/>
    <property type="match status" value="1"/>
</dbReference>
<dbReference type="SUPFAM" id="SSF48557">
    <property type="entry name" value="L-aspartase-like"/>
    <property type="match status" value="1"/>
</dbReference>
<reference evidence="2 3" key="1">
    <citation type="journal article" date="2015" name="Genome Announc.">
        <title>Closed Genome Sequence of Octadecabacter temperatus SB1, the First Mesophilic Species of the Genus Octadecabacter.</title>
        <authorList>
            <person name="Voget S."/>
            <person name="Billerbeck S."/>
            <person name="Simon M."/>
            <person name="Daniel R."/>
        </authorList>
    </citation>
    <scope>NUCLEOTIDE SEQUENCE [LARGE SCALE GENOMIC DNA]</scope>
    <source>
        <strain evidence="2 3">SB1</strain>
    </source>
</reference>
<dbReference type="InterPro" id="IPR022761">
    <property type="entry name" value="Fumarate_lyase_N"/>
</dbReference>
<dbReference type="EMBL" id="CP012160">
    <property type="protein sequence ID" value="AKS46706.1"/>
    <property type="molecule type" value="Genomic_DNA"/>
</dbReference>